<proteinExistence type="predicted"/>
<accession>A0A7I8K1F6</accession>
<name>A0A7I8K1F6_SPIIN</name>
<protein>
    <submittedName>
        <fullName evidence="1">Uncharacterized protein</fullName>
    </submittedName>
</protein>
<keyword evidence="2" id="KW-1185">Reference proteome</keyword>
<dbReference type="OrthoDB" id="796861at2759"/>
<sequence length="110" mass="12436">MAKMSAQETTPGHTFSTRVLMLSITSNPLTEFTLGLAFFSPVKLEVSSRRSDPSQPCRLNEMEDEEQLITLTKQSWKNRRTTDAPKRLSPAIADRTTGFTVLKRFGQDEE</sequence>
<evidence type="ECO:0000313" key="2">
    <source>
        <dbReference type="Proteomes" id="UP000663760"/>
    </source>
</evidence>
<dbReference type="AlphaFoldDB" id="A0A7I8K1F6"/>
<reference evidence="1" key="1">
    <citation type="submission" date="2020-02" db="EMBL/GenBank/DDBJ databases">
        <authorList>
            <person name="Scholz U."/>
            <person name="Mascher M."/>
            <person name="Fiebig A."/>
        </authorList>
    </citation>
    <scope>NUCLEOTIDE SEQUENCE</scope>
</reference>
<dbReference type="Proteomes" id="UP000663760">
    <property type="component" value="Chromosome 1"/>
</dbReference>
<organism evidence="1 2">
    <name type="scientific">Spirodela intermedia</name>
    <name type="common">Intermediate duckweed</name>
    <dbReference type="NCBI Taxonomy" id="51605"/>
    <lineage>
        <taxon>Eukaryota</taxon>
        <taxon>Viridiplantae</taxon>
        <taxon>Streptophyta</taxon>
        <taxon>Embryophyta</taxon>
        <taxon>Tracheophyta</taxon>
        <taxon>Spermatophyta</taxon>
        <taxon>Magnoliopsida</taxon>
        <taxon>Liliopsida</taxon>
        <taxon>Araceae</taxon>
        <taxon>Lemnoideae</taxon>
        <taxon>Spirodela</taxon>
    </lineage>
</organism>
<dbReference type="EMBL" id="LR746264">
    <property type="protein sequence ID" value="CAA7389295.1"/>
    <property type="molecule type" value="Genomic_DNA"/>
</dbReference>
<gene>
    <name evidence="1" type="ORF">SI8410_01001373</name>
</gene>
<evidence type="ECO:0000313" key="1">
    <source>
        <dbReference type="EMBL" id="CAA7389295.1"/>
    </source>
</evidence>